<organism evidence="3 4">
    <name type="scientific">Nocardia seriolae</name>
    <dbReference type="NCBI Taxonomy" id="37332"/>
    <lineage>
        <taxon>Bacteria</taxon>
        <taxon>Bacillati</taxon>
        <taxon>Actinomycetota</taxon>
        <taxon>Actinomycetes</taxon>
        <taxon>Mycobacteriales</taxon>
        <taxon>Nocardiaceae</taxon>
        <taxon>Nocardia</taxon>
    </lineage>
</organism>
<reference evidence="4" key="1">
    <citation type="submission" date="2015-07" db="EMBL/GenBank/DDBJ databases">
        <title>Nocardia seriolae U-1 whole genome shotgun sequence.</title>
        <authorList>
            <person name="Imajoh M."/>
            <person name="Fukumoto Y."/>
            <person name="Sukeda M."/>
            <person name="Yamane J."/>
            <person name="Yamasaki K."/>
            <person name="Shimizu M."/>
            <person name="Ohnishi K."/>
            <person name="Oshima S."/>
        </authorList>
    </citation>
    <scope>NUCLEOTIDE SEQUENCE [LARGE SCALE GENOMIC DNA]</scope>
    <source>
        <strain evidence="4">U-1</strain>
    </source>
</reference>
<dbReference type="Gene3D" id="3.40.50.1820">
    <property type="entry name" value="alpha/beta hydrolase"/>
    <property type="match status" value="1"/>
</dbReference>
<dbReference type="EMBL" id="BBYQ01000028">
    <property type="protein sequence ID" value="GAP28136.1"/>
    <property type="molecule type" value="Genomic_DNA"/>
</dbReference>
<protein>
    <recommendedName>
        <fullName evidence="1">Serine aminopeptidase S33 domain-containing protein</fullName>
    </recommendedName>
</protein>
<dbReference type="Pfam" id="PF12146">
    <property type="entry name" value="Hydrolase_4"/>
    <property type="match status" value="1"/>
</dbReference>
<keyword evidence="4" id="KW-1185">Reference proteome</keyword>
<dbReference type="Proteomes" id="UP000037179">
    <property type="component" value="Unassembled WGS sequence"/>
</dbReference>
<dbReference type="Proteomes" id="UP000180166">
    <property type="component" value="Chromosome"/>
</dbReference>
<evidence type="ECO:0000313" key="5">
    <source>
        <dbReference type="Proteomes" id="UP000180166"/>
    </source>
</evidence>
<reference evidence="3 4" key="2">
    <citation type="journal article" date="2016" name="Genome Announc.">
        <title>Draft Genome Sequence of Erythromycin- and Oxytetracycline-Sensitive Nocardia seriolae Strain U-1 (NBRC 110359).</title>
        <authorList>
            <person name="Imajoh M."/>
            <person name="Sukeda M."/>
            <person name="Shimizu M."/>
            <person name="Yamane J."/>
            <person name="Ohnishi K."/>
            <person name="Oshima S."/>
        </authorList>
    </citation>
    <scope>NUCLEOTIDE SEQUENCE [LARGE SCALE GENOMIC DNA]</scope>
    <source>
        <strain evidence="3 4">U-1</strain>
    </source>
</reference>
<dbReference type="AlphaFoldDB" id="A0ABC9YT32"/>
<reference evidence="2 5" key="3">
    <citation type="submission" date="2016-10" db="EMBL/GenBank/DDBJ databases">
        <title>Genome sequence of Nocardia seriolae strain EM150506, isolated from Anguila japonica.</title>
        <authorList>
            <person name="Han H.-J."/>
        </authorList>
    </citation>
    <scope>NUCLEOTIDE SEQUENCE [LARGE SCALE GENOMIC DNA]</scope>
    <source>
        <strain evidence="2 5">EM150506</strain>
    </source>
</reference>
<proteinExistence type="predicted"/>
<dbReference type="RefSeq" id="WP_045436948.1">
    <property type="nucleotide sequence ID" value="NZ_AP028459.1"/>
</dbReference>
<evidence type="ECO:0000313" key="4">
    <source>
        <dbReference type="Proteomes" id="UP000037179"/>
    </source>
</evidence>
<dbReference type="InterPro" id="IPR029058">
    <property type="entry name" value="AB_hydrolase_fold"/>
</dbReference>
<feature type="domain" description="Serine aminopeptidase S33" evidence="1">
    <location>
        <begin position="38"/>
        <end position="168"/>
    </location>
</feature>
<evidence type="ECO:0000313" key="2">
    <source>
        <dbReference type="EMBL" id="APA96435.1"/>
    </source>
</evidence>
<dbReference type="SUPFAM" id="SSF53474">
    <property type="entry name" value="alpha/beta-Hydrolases"/>
    <property type="match status" value="1"/>
</dbReference>
<gene>
    <name evidence="2" type="ORF">NS506_02369</name>
    <name evidence="3" type="ORF">NSK11_contig00028-0050</name>
</gene>
<sequence>MARPTTSKVPAWIETGSTLRSLDGLLLAGTAVVPQDAPAHAMLLMHGEGTDREQFGFYARLAEELGRAGCASLRFDLPGHGESQGRQEDITLSGLLNLIDAGLRELRTLAAGASLSLVATGLTGGIAAGYAARRGDELDRLALIDPLIDYQRHFIDEDPRWSHGTLSHTAARELADTGTVAYPPSFRLGRAMLNEVFWLQPRGVLEAIRTPTLILHGSGPATVPFESSRTAAMALTCRHRLVEIEAPQRRQWRAPTIRAIIEWLLNGE</sequence>
<dbReference type="KEGG" id="nsr:NS506_02369"/>
<accession>A0ABC9YT32</accession>
<evidence type="ECO:0000259" key="1">
    <source>
        <dbReference type="Pfam" id="PF12146"/>
    </source>
</evidence>
<name>A0ABC9YT32_9NOCA</name>
<evidence type="ECO:0000313" key="3">
    <source>
        <dbReference type="EMBL" id="GAP28136.1"/>
    </source>
</evidence>
<dbReference type="EMBL" id="CP017839">
    <property type="protein sequence ID" value="APA96435.1"/>
    <property type="molecule type" value="Genomic_DNA"/>
</dbReference>
<dbReference type="InterPro" id="IPR022742">
    <property type="entry name" value="Hydrolase_4"/>
</dbReference>